<dbReference type="Gene3D" id="3.30.420.10">
    <property type="entry name" value="Ribonuclease H-like superfamily/Ribonuclease H"/>
    <property type="match status" value="1"/>
</dbReference>
<evidence type="ECO:0000313" key="3">
    <source>
        <dbReference type="Proteomes" id="UP000029558"/>
    </source>
</evidence>
<reference evidence="2 3" key="1">
    <citation type="journal article" date="2014" name="Genome Announc.">
        <title>Comparative Genome Analysis of Two Isolates of the Fish Pathogen Piscirickettsia salmonis from Different Hosts Reveals Major Differences in Virulence-Associated Secretion Systems.</title>
        <authorList>
            <person name="Bohle H."/>
            <person name="Henriquez P."/>
            <person name="Grothusen H."/>
            <person name="Navas E."/>
            <person name="Sandoval A."/>
            <person name="Bustamante F."/>
            <person name="Bustos P."/>
            <person name="Mancilla M."/>
        </authorList>
    </citation>
    <scope>NUCLEOTIDE SEQUENCE [LARGE SCALE GENOMIC DNA]</scope>
    <source>
        <strain evidence="3">B1-32597</strain>
    </source>
</reference>
<dbReference type="InterPro" id="IPR036397">
    <property type="entry name" value="RNaseH_sf"/>
</dbReference>
<dbReference type="GO" id="GO:0015074">
    <property type="term" value="P:DNA integration"/>
    <property type="evidence" value="ECO:0007669"/>
    <property type="project" value="InterPro"/>
</dbReference>
<sequence>MIENQKLAKRIKGIFIESRATYGTRRIRKQLATQEISVSRKRVGRLMKQNQLCCKIKRKFKVTTDSKHRLPVAKNVLDRDFSATRPNQKYVGDITYIRTQQGWLYLAVVIDLFSRKVVGWAMEDHMEASLVNDALLMALWKRKPKTGLIWHSDRGSQYASESHREILKDYKIKQSMSRKGDCWDNAVSESFFHTLKTELVHHMNFKNRQEAKSAIFEYIEVFYNRKRIHSANDYLSPEEYEHNQIVKIVLLFLLEGLNLPLQMSQRRKGLVGKK</sequence>
<gene>
    <name evidence="2" type="ORF">KU39_1745</name>
</gene>
<dbReference type="SUPFAM" id="SSF53098">
    <property type="entry name" value="Ribonuclease H-like"/>
    <property type="match status" value="1"/>
</dbReference>
<dbReference type="InterPro" id="IPR050900">
    <property type="entry name" value="Transposase_IS3/IS150/IS904"/>
</dbReference>
<dbReference type="GO" id="GO:0003676">
    <property type="term" value="F:nucleic acid binding"/>
    <property type="evidence" value="ECO:0007669"/>
    <property type="project" value="InterPro"/>
</dbReference>
<dbReference type="AlphaFoldDB" id="A0AAC8VI46"/>
<dbReference type="Pfam" id="PF13276">
    <property type="entry name" value="HTH_21"/>
    <property type="match status" value="1"/>
</dbReference>
<dbReference type="EMBL" id="CP012508">
    <property type="protein sequence ID" value="ALB22925.1"/>
    <property type="molecule type" value="Genomic_DNA"/>
</dbReference>
<evidence type="ECO:0000313" key="2">
    <source>
        <dbReference type="EMBL" id="ALB22925.1"/>
    </source>
</evidence>
<proteinExistence type="predicted"/>
<dbReference type="InterPro" id="IPR012337">
    <property type="entry name" value="RNaseH-like_sf"/>
</dbReference>
<dbReference type="Proteomes" id="UP000029558">
    <property type="component" value="Chromosome"/>
</dbReference>
<dbReference type="Pfam" id="PF00665">
    <property type="entry name" value="rve"/>
    <property type="match status" value="1"/>
</dbReference>
<dbReference type="InterPro" id="IPR025948">
    <property type="entry name" value="HTH-like_dom"/>
</dbReference>
<feature type="domain" description="Integrase catalytic" evidence="1">
    <location>
        <begin position="82"/>
        <end position="245"/>
    </location>
</feature>
<accession>A0AAC8VI46</accession>
<dbReference type="PANTHER" id="PTHR46889:SF4">
    <property type="entry name" value="TRANSPOSASE INSO FOR INSERTION SEQUENCE ELEMENT IS911B-RELATED"/>
    <property type="match status" value="1"/>
</dbReference>
<evidence type="ECO:0000259" key="1">
    <source>
        <dbReference type="PROSITE" id="PS50994"/>
    </source>
</evidence>
<dbReference type="NCBIfam" id="NF033516">
    <property type="entry name" value="transpos_IS3"/>
    <property type="match status" value="1"/>
</dbReference>
<organism evidence="2 3">
    <name type="scientific">Piscirickettsia salmonis</name>
    <dbReference type="NCBI Taxonomy" id="1238"/>
    <lineage>
        <taxon>Bacteria</taxon>
        <taxon>Pseudomonadati</taxon>
        <taxon>Pseudomonadota</taxon>
        <taxon>Gammaproteobacteria</taxon>
        <taxon>Thiotrichales</taxon>
        <taxon>Piscirickettsiaceae</taxon>
        <taxon>Piscirickettsia</taxon>
    </lineage>
</organism>
<dbReference type="InterPro" id="IPR048020">
    <property type="entry name" value="Transpos_IS3"/>
</dbReference>
<dbReference type="InterPro" id="IPR001584">
    <property type="entry name" value="Integrase_cat-core"/>
</dbReference>
<name>A0AAC8VI46_PISSA</name>
<dbReference type="PROSITE" id="PS50994">
    <property type="entry name" value="INTEGRASE"/>
    <property type="match status" value="1"/>
</dbReference>
<dbReference type="Pfam" id="PF13333">
    <property type="entry name" value="rve_2"/>
    <property type="match status" value="1"/>
</dbReference>
<dbReference type="PANTHER" id="PTHR46889">
    <property type="entry name" value="TRANSPOSASE INSF FOR INSERTION SEQUENCE IS3B-RELATED"/>
    <property type="match status" value="1"/>
</dbReference>
<protein>
    <submittedName>
        <fullName evidence="2">Transposase</fullName>
    </submittedName>
</protein>